<dbReference type="Proteomes" id="UP001302367">
    <property type="component" value="Chromosome 5"/>
</dbReference>
<accession>A0ABZ0NXG8</accession>
<gene>
    <name evidence="2" type="ORF">RHO25_008861</name>
</gene>
<feature type="compositionally biased region" description="Low complexity" evidence="1">
    <location>
        <begin position="245"/>
        <end position="256"/>
    </location>
</feature>
<feature type="compositionally biased region" description="Basic and acidic residues" evidence="1">
    <location>
        <begin position="21"/>
        <end position="32"/>
    </location>
</feature>
<feature type="region of interest" description="Disordered" evidence="1">
    <location>
        <begin position="1"/>
        <end position="96"/>
    </location>
</feature>
<dbReference type="EMBL" id="CP134188">
    <property type="protein sequence ID" value="WPB04216.1"/>
    <property type="molecule type" value="Genomic_DNA"/>
</dbReference>
<sequence>MGSRHNSPKSSSECRTPSRRCYSDRDAADLGRHSPLLSTPVKPYPTPPDSSPLQTPSETSEALVPVPLELHKRKARDKHIPEPCTPTKPSSIDAAYTPFHDIKKDIDTLIEEIPADLEEVTTPSDRIVVQRSQTRNSTRLSLFLYSPSKSRSIPSPAGCGTANAHAATELEAEISPTAEEDTKQAMVVADSTKPSLLGRARQKLKRVAQLIIPHGRAQKEVKRSSHSGVSKATKHRGLLNRVSNRPVEIVVSSESSPPRPTQLERSAARVPNSLSKELSFPVITANESVWRRVPEDITSTSRKPLPIRRSPRTNSSPKTRNVKTGKVSLHSHKRVQSQRVSVLDFAPVKRDIALSQAPLIIKAAVSLCVMAIAAGADFLVADRPTQSRSKRKAGGYTHRRPSKWMSGAK</sequence>
<evidence type="ECO:0000256" key="1">
    <source>
        <dbReference type="SAM" id="MobiDB-lite"/>
    </source>
</evidence>
<feature type="compositionally biased region" description="Polar residues" evidence="1">
    <location>
        <begin position="51"/>
        <end position="60"/>
    </location>
</feature>
<feature type="region of interest" description="Disordered" evidence="1">
    <location>
        <begin position="300"/>
        <end position="333"/>
    </location>
</feature>
<evidence type="ECO:0000313" key="2">
    <source>
        <dbReference type="EMBL" id="WPB04216.1"/>
    </source>
</evidence>
<organism evidence="2 3">
    <name type="scientific">Cercospora beticola</name>
    <name type="common">Sugarbeet leaf spot fungus</name>
    <dbReference type="NCBI Taxonomy" id="122368"/>
    <lineage>
        <taxon>Eukaryota</taxon>
        <taxon>Fungi</taxon>
        <taxon>Dikarya</taxon>
        <taxon>Ascomycota</taxon>
        <taxon>Pezizomycotina</taxon>
        <taxon>Dothideomycetes</taxon>
        <taxon>Dothideomycetidae</taxon>
        <taxon>Mycosphaerellales</taxon>
        <taxon>Mycosphaerellaceae</taxon>
        <taxon>Cercospora</taxon>
    </lineage>
</organism>
<reference evidence="2 3" key="1">
    <citation type="submission" date="2023-09" db="EMBL/GenBank/DDBJ databases">
        <title>Complete-Gapless Cercospora beticola genome.</title>
        <authorList>
            <person name="Wyatt N.A."/>
            <person name="Spanner R.E."/>
            <person name="Bolton M.D."/>
        </authorList>
    </citation>
    <scope>NUCLEOTIDE SEQUENCE [LARGE SCALE GENOMIC DNA]</scope>
    <source>
        <strain evidence="2">Cb09-40</strain>
    </source>
</reference>
<name>A0ABZ0NXG8_CERBT</name>
<feature type="region of interest" description="Disordered" evidence="1">
    <location>
        <begin position="384"/>
        <end position="409"/>
    </location>
</feature>
<feature type="region of interest" description="Disordered" evidence="1">
    <location>
        <begin position="219"/>
        <end position="270"/>
    </location>
</feature>
<keyword evidence="3" id="KW-1185">Reference proteome</keyword>
<protein>
    <submittedName>
        <fullName evidence="2">Uncharacterized protein</fullName>
    </submittedName>
</protein>
<dbReference type="GeneID" id="90644508"/>
<dbReference type="RefSeq" id="XP_065459183.1">
    <property type="nucleotide sequence ID" value="XM_065603111.1"/>
</dbReference>
<proteinExistence type="predicted"/>
<evidence type="ECO:0000313" key="3">
    <source>
        <dbReference type="Proteomes" id="UP001302367"/>
    </source>
</evidence>
<feature type="compositionally biased region" description="Basic residues" evidence="1">
    <location>
        <begin position="388"/>
        <end position="402"/>
    </location>
</feature>
<feature type="compositionally biased region" description="Polar residues" evidence="1">
    <location>
        <begin position="1"/>
        <end position="15"/>
    </location>
</feature>